<dbReference type="PROSITE" id="PS50902">
    <property type="entry name" value="FLAVODOXIN_LIKE"/>
    <property type="match status" value="1"/>
</dbReference>
<feature type="domain" description="Flavodoxin-like" evidence="1">
    <location>
        <begin position="3"/>
        <end position="178"/>
    </location>
</feature>
<keyword evidence="3" id="KW-1185">Reference proteome</keyword>
<accession>A0ABX1SAE9</accession>
<evidence type="ECO:0000313" key="3">
    <source>
        <dbReference type="Proteomes" id="UP000820669"/>
    </source>
</evidence>
<dbReference type="InterPro" id="IPR052200">
    <property type="entry name" value="Protoporphyrinogen_IX_DH"/>
</dbReference>
<dbReference type="Pfam" id="PF12724">
    <property type="entry name" value="Flavodoxin_5"/>
    <property type="match status" value="1"/>
</dbReference>
<reference evidence="2 3" key="1">
    <citation type="submission" date="2020-04" db="EMBL/GenBank/DDBJ databases">
        <authorList>
            <person name="Klaysubun C."/>
            <person name="Duangmal K."/>
            <person name="Lipun K."/>
        </authorList>
    </citation>
    <scope>NUCLEOTIDE SEQUENCE [LARGE SCALE GENOMIC DNA]</scope>
    <source>
        <strain evidence="2 3">K10HN5</strain>
    </source>
</reference>
<dbReference type="InterPro" id="IPR008254">
    <property type="entry name" value="Flavodoxin/NO_synth"/>
</dbReference>
<dbReference type="Proteomes" id="UP000820669">
    <property type="component" value="Unassembled WGS sequence"/>
</dbReference>
<evidence type="ECO:0000259" key="1">
    <source>
        <dbReference type="PROSITE" id="PS50902"/>
    </source>
</evidence>
<sequence>MSVLVGYASAYGSTREIAERVAARLAERGHGVEVLALDRVTDAGRYDALVLGSAIHNGAWLEQAARFVRQNADILRRRPVWLFSVGMPAALHRPLRRLARSEGPKVIAGFRGLVEPRDHRLFSGAYRKEQNTSRAGRVLFAVVGRYGDFRDWDEIDAWAAGIADRLAARPQEFPRAGA</sequence>
<proteinExistence type="predicted"/>
<protein>
    <submittedName>
        <fullName evidence="2">Flavodoxin</fullName>
    </submittedName>
</protein>
<organism evidence="2 3">
    <name type="scientific">Pseudonocardia acidicola</name>
    <dbReference type="NCBI Taxonomy" id="2724939"/>
    <lineage>
        <taxon>Bacteria</taxon>
        <taxon>Bacillati</taxon>
        <taxon>Actinomycetota</taxon>
        <taxon>Actinomycetes</taxon>
        <taxon>Pseudonocardiales</taxon>
        <taxon>Pseudonocardiaceae</taxon>
        <taxon>Pseudonocardia</taxon>
    </lineage>
</organism>
<dbReference type="EMBL" id="JAAXLA010000015">
    <property type="protein sequence ID" value="NMH97792.1"/>
    <property type="molecule type" value="Genomic_DNA"/>
</dbReference>
<dbReference type="Gene3D" id="3.40.50.360">
    <property type="match status" value="1"/>
</dbReference>
<dbReference type="InterPro" id="IPR029039">
    <property type="entry name" value="Flavoprotein-like_sf"/>
</dbReference>
<dbReference type="PANTHER" id="PTHR38030:SF2">
    <property type="entry name" value="PROTOPORPHYRINOGEN IX DEHYDROGENASE [QUINONE]"/>
    <property type="match status" value="1"/>
</dbReference>
<name>A0ABX1SAE9_9PSEU</name>
<dbReference type="SUPFAM" id="SSF52218">
    <property type="entry name" value="Flavoproteins"/>
    <property type="match status" value="1"/>
</dbReference>
<dbReference type="PANTHER" id="PTHR38030">
    <property type="entry name" value="PROTOPORPHYRINOGEN IX DEHYDROGENASE [MENAQUINONE]"/>
    <property type="match status" value="1"/>
</dbReference>
<gene>
    <name evidence="2" type="ORF">HF526_10780</name>
</gene>
<evidence type="ECO:0000313" key="2">
    <source>
        <dbReference type="EMBL" id="NMH97792.1"/>
    </source>
</evidence>
<comment type="caution">
    <text evidence="2">The sequence shown here is derived from an EMBL/GenBank/DDBJ whole genome shotgun (WGS) entry which is preliminary data.</text>
</comment>
<dbReference type="RefSeq" id="WP_169381233.1">
    <property type="nucleotide sequence ID" value="NZ_JAAXLA010000015.1"/>
</dbReference>
<dbReference type="InterPro" id="IPR026816">
    <property type="entry name" value="Flavodoxin_dom"/>
</dbReference>